<dbReference type="Pfam" id="PF00578">
    <property type="entry name" value="AhpC-TSA"/>
    <property type="match status" value="1"/>
</dbReference>
<dbReference type="InterPro" id="IPR000866">
    <property type="entry name" value="AhpC/TSA"/>
</dbReference>
<organism evidence="3 4">
    <name type="scientific">Stackebrandtia albiflava</name>
    <dbReference type="NCBI Taxonomy" id="406432"/>
    <lineage>
        <taxon>Bacteria</taxon>
        <taxon>Bacillati</taxon>
        <taxon>Actinomycetota</taxon>
        <taxon>Actinomycetes</taxon>
        <taxon>Glycomycetales</taxon>
        <taxon>Glycomycetaceae</taxon>
        <taxon>Stackebrandtia</taxon>
    </lineage>
</organism>
<dbReference type="EMBL" id="VLLL01000007">
    <property type="protein sequence ID" value="TWJ10584.1"/>
    <property type="molecule type" value="Genomic_DNA"/>
</dbReference>
<dbReference type="Proteomes" id="UP000321617">
    <property type="component" value="Unassembled WGS sequence"/>
</dbReference>
<protein>
    <submittedName>
        <fullName evidence="3">Thiol-disulfide isomerase/thioredoxin</fullName>
    </submittedName>
</protein>
<dbReference type="PROSITE" id="PS00194">
    <property type="entry name" value="THIOREDOXIN_1"/>
    <property type="match status" value="1"/>
</dbReference>
<dbReference type="PANTHER" id="PTHR42852">
    <property type="entry name" value="THIOL:DISULFIDE INTERCHANGE PROTEIN DSBE"/>
    <property type="match status" value="1"/>
</dbReference>
<dbReference type="PROSITE" id="PS51257">
    <property type="entry name" value="PROKAR_LIPOPROTEIN"/>
    <property type="match status" value="1"/>
</dbReference>
<name>A0A562UY61_9ACTN</name>
<feature type="chain" id="PRO_5038578311" evidence="1">
    <location>
        <begin position="21"/>
        <end position="187"/>
    </location>
</feature>
<dbReference type="SUPFAM" id="SSF52833">
    <property type="entry name" value="Thioredoxin-like"/>
    <property type="match status" value="1"/>
</dbReference>
<sequence length="187" mass="20004">MRFKFLVTAMVAALTLTACGGDADAATQTDPVPEWAVPCPVNSESVEAEDFTDINLPCLGTGNDYTVGLTGGKPLVLTLWASWCAPCAAEAPAVQEFHELLGDRVSVVGVNNQDDHDKALYFAEEFGWTFPSVYDERGEVLRSQGLVTLPVIFFIDAEGATQGTLMDSDLTTDDLLAAADEHFGITP</sequence>
<evidence type="ECO:0000256" key="1">
    <source>
        <dbReference type="SAM" id="SignalP"/>
    </source>
</evidence>
<dbReference type="AlphaFoldDB" id="A0A562UY61"/>
<feature type="signal peptide" evidence="1">
    <location>
        <begin position="1"/>
        <end position="20"/>
    </location>
</feature>
<feature type="domain" description="Thioredoxin" evidence="2">
    <location>
        <begin position="26"/>
        <end position="184"/>
    </location>
</feature>
<dbReference type="InterPro" id="IPR036249">
    <property type="entry name" value="Thioredoxin-like_sf"/>
</dbReference>
<dbReference type="InterPro" id="IPR017937">
    <property type="entry name" value="Thioredoxin_CS"/>
</dbReference>
<dbReference type="CDD" id="cd02966">
    <property type="entry name" value="TlpA_like_family"/>
    <property type="match status" value="1"/>
</dbReference>
<dbReference type="GO" id="GO:0016853">
    <property type="term" value="F:isomerase activity"/>
    <property type="evidence" value="ECO:0007669"/>
    <property type="project" value="UniProtKB-KW"/>
</dbReference>
<gene>
    <name evidence="3" type="ORF">LX16_4003</name>
</gene>
<comment type="caution">
    <text evidence="3">The sequence shown here is derived from an EMBL/GenBank/DDBJ whole genome shotgun (WGS) entry which is preliminary data.</text>
</comment>
<reference evidence="3 4" key="1">
    <citation type="journal article" date="2013" name="Stand. Genomic Sci.">
        <title>Genomic Encyclopedia of Type Strains, Phase I: The one thousand microbial genomes (KMG-I) project.</title>
        <authorList>
            <person name="Kyrpides N.C."/>
            <person name="Woyke T."/>
            <person name="Eisen J.A."/>
            <person name="Garrity G."/>
            <person name="Lilburn T.G."/>
            <person name="Beck B.J."/>
            <person name="Whitman W.B."/>
            <person name="Hugenholtz P."/>
            <person name="Klenk H.P."/>
        </authorList>
    </citation>
    <scope>NUCLEOTIDE SEQUENCE [LARGE SCALE GENOMIC DNA]</scope>
    <source>
        <strain evidence="3 4">DSM 45044</strain>
    </source>
</reference>
<dbReference type="GO" id="GO:0016209">
    <property type="term" value="F:antioxidant activity"/>
    <property type="evidence" value="ECO:0007669"/>
    <property type="project" value="InterPro"/>
</dbReference>
<dbReference type="GO" id="GO:0016491">
    <property type="term" value="F:oxidoreductase activity"/>
    <property type="evidence" value="ECO:0007669"/>
    <property type="project" value="InterPro"/>
</dbReference>
<dbReference type="InterPro" id="IPR050553">
    <property type="entry name" value="Thioredoxin_ResA/DsbE_sf"/>
</dbReference>
<evidence type="ECO:0000313" key="4">
    <source>
        <dbReference type="Proteomes" id="UP000321617"/>
    </source>
</evidence>
<dbReference type="OrthoDB" id="9796554at2"/>
<dbReference type="RefSeq" id="WP_158645661.1">
    <property type="nucleotide sequence ID" value="NZ_BAABIJ010000003.1"/>
</dbReference>
<keyword evidence="4" id="KW-1185">Reference proteome</keyword>
<dbReference type="PROSITE" id="PS51352">
    <property type="entry name" value="THIOREDOXIN_2"/>
    <property type="match status" value="1"/>
</dbReference>
<dbReference type="InterPro" id="IPR013766">
    <property type="entry name" value="Thioredoxin_domain"/>
</dbReference>
<evidence type="ECO:0000313" key="3">
    <source>
        <dbReference type="EMBL" id="TWJ10584.1"/>
    </source>
</evidence>
<evidence type="ECO:0000259" key="2">
    <source>
        <dbReference type="PROSITE" id="PS51352"/>
    </source>
</evidence>
<dbReference type="Gene3D" id="3.40.30.10">
    <property type="entry name" value="Glutaredoxin"/>
    <property type="match status" value="1"/>
</dbReference>
<keyword evidence="3" id="KW-0413">Isomerase</keyword>
<proteinExistence type="predicted"/>
<accession>A0A562UY61</accession>
<keyword evidence="1" id="KW-0732">Signal</keyword>
<dbReference type="PANTHER" id="PTHR42852:SF13">
    <property type="entry name" value="PROTEIN DIPZ"/>
    <property type="match status" value="1"/>
</dbReference>